<feature type="domain" description="Bacterial bifunctional deaminase-reductase C-terminal" evidence="1">
    <location>
        <begin position="4"/>
        <end position="165"/>
    </location>
</feature>
<dbReference type="EMBL" id="CP015220">
    <property type="protein sequence ID" value="AMY22249.1"/>
    <property type="molecule type" value="Genomic_DNA"/>
</dbReference>
<gene>
    <name evidence="2" type="ORF">A3Q41_00931</name>
</gene>
<evidence type="ECO:0000259" key="1">
    <source>
        <dbReference type="Pfam" id="PF01872"/>
    </source>
</evidence>
<keyword evidence="3" id="KW-1185">Reference proteome</keyword>
<dbReference type="OrthoDB" id="7949219at2"/>
<organism evidence="2 3">
    <name type="scientific">Rhodococcoides fascians</name>
    <name type="common">Rhodococcus fascians</name>
    <dbReference type="NCBI Taxonomy" id="1828"/>
    <lineage>
        <taxon>Bacteria</taxon>
        <taxon>Bacillati</taxon>
        <taxon>Actinomycetota</taxon>
        <taxon>Actinomycetes</taxon>
        <taxon>Mycobacteriales</taxon>
        <taxon>Nocardiaceae</taxon>
        <taxon>Rhodococcoides</taxon>
    </lineage>
</organism>
<accession>A0A260U1T3</accession>
<dbReference type="AlphaFoldDB" id="A0A143QH42"/>
<dbReference type="KEGG" id="rhs:A3Q41_00931"/>
<dbReference type="RefSeq" id="WP_027494440.1">
    <property type="nucleotide sequence ID" value="NZ_CAKKLU010000001.1"/>
</dbReference>
<reference evidence="3" key="2">
    <citation type="submission" date="2016-04" db="EMBL/GenBank/DDBJ databases">
        <title>Complete Genome and Plasmid Sequences for Rhodococcus fascians D188 and Draft Sequences for Rhodococcus spp. Isolates PBTS 1 and PBTS 2.</title>
        <authorList>
            <person name="Stamer R."/>
            <person name="Vereecke D."/>
            <person name="Zhang Y."/>
            <person name="Schilkey F."/>
            <person name="Devitt N."/>
            <person name="Randall J."/>
        </authorList>
    </citation>
    <scope>NUCLEOTIDE SEQUENCE [LARGE SCALE GENOMIC DNA]</scope>
    <source>
        <strain evidence="3">PBTS2</strain>
    </source>
</reference>
<name>A0A143QH42_RHOFA</name>
<dbReference type="InterPro" id="IPR024072">
    <property type="entry name" value="DHFR-like_dom_sf"/>
</dbReference>
<reference evidence="2 3" key="1">
    <citation type="journal article" date="2016" name="Genome Announc.">
        <title>Complete Genome and Plasmid Sequences for Rhodococcus fascians D188 and Draft Sequences for Rhodococcus Isolates PBTS 1 and PBTS 2.</title>
        <authorList>
            <person name="Stamler R.A."/>
            <person name="Vereecke D."/>
            <person name="Zhang Y."/>
            <person name="Schilkey F."/>
            <person name="Devitt N."/>
            <person name="Randall J.J."/>
        </authorList>
    </citation>
    <scope>NUCLEOTIDE SEQUENCE [LARGE SCALE GENOMIC DNA]</scope>
    <source>
        <strain evidence="2 3">PBTS2</strain>
    </source>
</reference>
<evidence type="ECO:0000313" key="2">
    <source>
        <dbReference type="EMBL" id="AMY22249.1"/>
    </source>
</evidence>
<dbReference type="InterPro" id="IPR002734">
    <property type="entry name" value="RibDG_C"/>
</dbReference>
<dbReference type="Gene3D" id="3.40.430.10">
    <property type="entry name" value="Dihydrofolate Reductase, subunit A"/>
    <property type="match status" value="1"/>
</dbReference>
<proteinExistence type="predicted"/>
<dbReference type="GO" id="GO:0008703">
    <property type="term" value="F:5-amino-6-(5-phosphoribosylamino)uracil reductase activity"/>
    <property type="evidence" value="ECO:0007669"/>
    <property type="project" value="InterPro"/>
</dbReference>
<dbReference type="PATRIC" id="fig|1653479.3.peg.951"/>
<evidence type="ECO:0000313" key="3">
    <source>
        <dbReference type="Proteomes" id="UP000076038"/>
    </source>
</evidence>
<accession>A0A143QH42</accession>
<dbReference type="SUPFAM" id="SSF53597">
    <property type="entry name" value="Dihydrofolate reductase-like"/>
    <property type="match status" value="1"/>
</dbReference>
<dbReference type="GeneID" id="93550934"/>
<dbReference type="Pfam" id="PF01872">
    <property type="entry name" value="RibD_C"/>
    <property type="match status" value="1"/>
</dbReference>
<protein>
    <recommendedName>
        <fullName evidence="1">Bacterial bifunctional deaminase-reductase C-terminal domain-containing protein</fullName>
    </recommendedName>
</protein>
<dbReference type="Proteomes" id="UP000076038">
    <property type="component" value="Chromosome"/>
</dbReference>
<sequence length="185" mass="20890">MAILTYNLHVSLDGYIEDPDGSLDYSMPDEESHRFSNRQTVETSVFLFGRRLYEAMEDYWTDPERAAGDPVEAEFAELYKATPRVVFSDTLTSVPDGCRLVRSADAVAEVERMKRETEGTLAVAGASLAASLFDSIDQFELIVVPTILGGGKPYFPVGHRLNLVLEEQRHFPTSGWMYLRYRVVR</sequence>
<dbReference type="GO" id="GO:0009231">
    <property type="term" value="P:riboflavin biosynthetic process"/>
    <property type="evidence" value="ECO:0007669"/>
    <property type="project" value="InterPro"/>
</dbReference>